<proteinExistence type="predicted"/>
<evidence type="ECO:0000313" key="2">
    <source>
        <dbReference type="EnsemblPlants" id="OB01G49390.1"/>
    </source>
</evidence>
<feature type="compositionally biased region" description="Basic residues" evidence="1">
    <location>
        <begin position="1"/>
        <end position="18"/>
    </location>
</feature>
<accession>J3L6T3</accession>
<sequence>RPRRRRHRPGPGRRSRRARQGDGLRGPAARRRIAVARRGHDTNGRLGADTWANLSS</sequence>
<evidence type="ECO:0000256" key="1">
    <source>
        <dbReference type="SAM" id="MobiDB-lite"/>
    </source>
</evidence>
<reference evidence="2" key="2">
    <citation type="submission" date="2013-04" db="UniProtKB">
        <authorList>
            <consortium name="EnsemblPlants"/>
        </authorList>
    </citation>
    <scope>IDENTIFICATION</scope>
</reference>
<evidence type="ECO:0000313" key="3">
    <source>
        <dbReference type="Proteomes" id="UP000006038"/>
    </source>
</evidence>
<feature type="compositionally biased region" description="Basic residues" evidence="1">
    <location>
        <begin position="28"/>
        <end position="37"/>
    </location>
</feature>
<dbReference type="EnsemblPlants" id="OB01G49390.1">
    <property type="protein sequence ID" value="OB01G49390.1"/>
    <property type="gene ID" value="OB01G49390"/>
</dbReference>
<dbReference type="AlphaFoldDB" id="J3L6T3"/>
<protein>
    <submittedName>
        <fullName evidence="2">Uncharacterized protein</fullName>
    </submittedName>
</protein>
<keyword evidence="3" id="KW-1185">Reference proteome</keyword>
<name>J3L6T3_ORYBR</name>
<dbReference type="Gramene" id="OB01G49390.1">
    <property type="protein sequence ID" value="OB01G49390.1"/>
    <property type="gene ID" value="OB01G49390"/>
</dbReference>
<dbReference type="HOGENOM" id="CLU_3020468_0_0_1"/>
<feature type="region of interest" description="Disordered" evidence="1">
    <location>
        <begin position="1"/>
        <end position="56"/>
    </location>
</feature>
<reference evidence="2" key="1">
    <citation type="journal article" date="2013" name="Nat. Commun.">
        <title>Whole-genome sequencing of Oryza brachyantha reveals mechanisms underlying Oryza genome evolution.</title>
        <authorList>
            <person name="Chen J."/>
            <person name="Huang Q."/>
            <person name="Gao D."/>
            <person name="Wang J."/>
            <person name="Lang Y."/>
            <person name="Liu T."/>
            <person name="Li B."/>
            <person name="Bai Z."/>
            <person name="Luis Goicoechea J."/>
            <person name="Liang C."/>
            <person name="Chen C."/>
            <person name="Zhang W."/>
            <person name="Sun S."/>
            <person name="Liao Y."/>
            <person name="Zhang X."/>
            <person name="Yang L."/>
            <person name="Song C."/>
            <person name="Wang M."/>
            <person name="Shi J."/>
            <person name="Liu G."/>
            <person name="Liu J."/>
            <person name="Zhou H."/>
            <person name="Zhou W."/>
            <person name="Yu Q."/>
            <person name="An N."/>
            <person name="Chen Y."/>
            <person name="Cai Q."/>
            <person name="Wang B."/>
            <person name="Liu B."/>
            <person name="Min J."/>
            <person name="Huang Y."/>
            <person name="Wu H."/>
            <person name="Li Z."/>
            <person name="Zhang Y."/>
            <person name="Yin Y."/>
            <person name="Song W."/>
            <person name="Jiang J."/>
            <person name="Jackson S.A."/>
            <person name="Wing R.A."/>
            <person name="Wang J."/>
            <person name="Chen M."/>
        </authorList>
    </citation>
    <scope>NUCLEOTIDE SEQUENCE [LARGE SCALE GENOMIC DNA]</scope>
    <source>
        <strain evidence="2">cv. IRGC 101232</strain>
    </source>
</reference>
<dbReference type="Proteomes" id="UP000006038">
    <property type="component" value="Chromosome 1"/>
</dbReference>
<organism evidence="2">
    <name type="scientific">Oryza brachyantha</name>
    <name type="common">malo sina</name>
    <dbReference type="NCBI Taxonomy" id="4533"/>
    <lineage>
        <taxon>Eukaryota</taxon>
        <taxon>Viridiplantae</taxon>
        <taxon>Streptophyta</taxon>
        <taxon>Embryophyta</taxon>
        <taxon>Tracheophyta</taxon>
        <taxon>Spermatophyta</taxon>
        <taxon>Magnoliopsida</taxon>
        <taxon>Liliopsida</taxon>
        <taxon>Poales</taxon>
        <taxon>Poaceae</taxon>
        <taxon>BOP clade</taxon>
        <taxon>Oryzoideae</taxon>
        <taxon>Oryzeae</taxon>
        <taxon>Oryzinae</taxon>
        <taxon>Oryza</taxon>
    </lineage>
</organism>